<dbReference type="PANTHER" id="PTHR10543">
    <property type="entry name" value="BETA-CAROTENE DIOXYGENASE"/>
    <property type="match status" value="1"/>
</dbReference>
<accession>A0A8K0X8L0</accession>
<dbReference type="AlphaFoldDB" id="A0A8K0X8L0"/>
<feature type="binding site" evidence="5">
    <location>
        <position position="350"/>
    </location>
    <ligand>
        <name>Fe cation</name>
        <dbReference type="ChEBI" id="CHEBI:24875"/>
        <note>catalytic</note>
    </ligand>
</feature>
<evidence type="ECO:0000256" key="5">
    <source>
        <dbReference type="PIRSR" id="PIRSR604294-1"/>
    </source>
</evidence>
<protein>
    <submittedName>
        <fullName evidence="6">Carotenoid oxygenase</fullName>
    </submittedName>
</protein>
<reference evidence="6" key="1">
    <citation type="journal article" date="2021" name="Nat. Commun.">
        <title>Genetic determinants of endophytism in the Arabidopsis root mycobiome.</title>
        <authorList>
            <person name="Mesny F."/>
            <person name="Miyauchi S."/>
            <person name="Thiergart T."/>
            <person name="Pickel B."/>
            <person name="Atanasova L."/>
            <person name="Karlsson M."/>
            <person name="Huettel B."/>
            <person name="Barry K.W."/>
            <person name="Haridas S."/>
            <person name="Chen C."/>
            <person name="Bauer D."/>
            <person name="Andreopoulos W."/>
            <person name="Pangilinan J."/>
            <person name="LaButti K."/>
            <person name="Riley R."/>
            <person name="Lipzen A."/>
            <person name="Clum A."/>
            <person name="Drula E."/>
            <person name="Henrissat B."/>
            <person name="Kohler A."/>
            <person name="Grigoriev I.V."/>
            <person name="Martin F.M."/>
            <person name="Hacquard S."/>
        </authorList>
    </citation>
    <scope>NUCLEOTIDE SEQUENCE</scope>
    <source>
        <strain evidence="6">MPI-CAGE-AT-0016</strain>
    </source>
</reference>
<keyword evidence="7" id="KW-1185">Reference proteome</keyword>
<dbReference type="GO" id="GO:0016121">
    <property type="term" value="P:carotene catabolic process"/>
    <property type="evidence" value="ECO:0007669"/>
    <property type="project" value="TreeGrafter"/>
</dbReference>
<feature type="binding site" evidence="5">
    <location>
        <position position="564"/>
    </location>
    <ligand>
        <name>Fe cation</name>
        <dbReference type="ChEBI" id="CHEBI:24875"/>
        <note>catalytic</note>
    </ligand>
</feature>
<keyword evidence="2 5" id="KW-0479">Metal-binding</keyword>
<dbReference type="InterPro" id="IPR004294">
    <property type="entry name" value="Carotenoid_Oase"/>
</dbReference>
<name>A0A8K0X8L0_9PEZI</name>
<evidence type="ECO:0000256" key="2">
    <source>
        <dbReference type="ARBA" id="ARBA00022723"/>
    </source>
</evidence>
<evidence type="ECO:0000256" key="1">
    <source>
        <dbReference type="ARBA" id="ARBA00006787"/>
    </source>
</evidence>
<organism evidence="6 7">
    <name type="scientific">Plectosphaerella cucumerina</name>
    <dbReference type="NCBI Taxonomy" id="40658"/>
    <lineage>
        <taxon>Eukaryota</taxon>
        <taxon>Fungi</taxon>
        <taxon>Dikarya</taxon>
        <taxon>Ascomycota</taxon>
        <taxon>Pezizomycotina</taxon>
        <taxon>Sordariomycetes</taxon>
        <taxon>Hypocreomycetidae</taxon>
        <taxon>Glomerellales</taxon>
        <taxon>Plectosphaerellaceae</taxon>
        <taxon>Plectosphaerella</taxon>
    </lineage>
</organism>
<evidence type="ECO:0000256" key="3">
    <source>
        <dbReference type="ARBA" id="ARBA00023002"/>
    </source>
</evidence>
<dbReference type="PANTHER" id="PTHR10543:SF24">
    <property type="entry name" value="CAROTENOID ISOMEROOXYGENASE"/>
    <property type="match status" value="1"/>
</dbReference>
<dbReference type="Pfam" id="PF03055">
    <property type="entry name" value="RPE65"/>
    <property type="match status" value="1"/>
</dbReference>
<dbReference type="OrthoDB" id="407010at2759"/>
<dbReference type="EMBL" id="JAGPXD010000001">
    <property type="protein sequence ID" value="KAH7375484.1"/>
    <property type="molecule type" value="Genomic_DNA"/>
</dbReference>
<keyword evidence="4 5" id="KW-0408">Iron</keyword>
<comment type="caution">
    <text evidence="6">The sequence shown here is derived from an EMBL/GenBank/DDBJ whole genome shotgun (WGS) entry which is preliminary data.</text>
</comment>
<dbReference type="GO" id="GO:0010436">
    <property type="term" value="F:carotenoid dioxygenase activity"/>
    <property type="evidence" value="ECO:0007669"/>
    <property type="project" value="TreeGrafter"/>
</dbReference>
<feature type="binding site" evidence="5">
    <location>
        <position position="285"/>
    </location>
    <ligand>
        <name>Fe cation</name>
        <dbReference type="ChEBI" id="CHEBI:24875"/>
        <note>catalytic</note>
    </ligand>
</feature>
<keyword evidence="3" id="KW-0560">Oxidoreductase</keyword>
<evidence type="ECO:0000313" key="7">
    <source>
        <dbReference type="Proteomes" id="UP000813385"/>
    </source>
</evidence>
<feature type="binding site" evidence="5">
    <location>
        <position position="235"/>
    </location>
    <ligand>
        <name>Fe cation</name>
        <dbReference type="ChEBI" id="CHEBI:24875"/>
        <note>catalytic</note>
    </ligand>
</feature>
<comment type="similarity">
    <text evidence="1">Belongs to the carotenoid oxygenase family.</text>
</comment>
<dbReference type="GO" id="GO:0046872">
    <property type="term" value="F:metal ion binding"/>
    <property type="evidence" value="ECO:0007669"/>
    <property type="project" value="UniProtKB-KW"/>
</dbReference>
<evidence type="ECO:0000313" key="6">
    <source>
        <dbReference type="EMBL" id="KAH7375484.1"/>
    </source>
</evidence>
<proteinExistence type="inferred from homology"/>
<evidence type="ECO:0000256" key="4">
    <source>
        <dbReference type="ARBA" id="ARBA00023004"/>
    </source>
</evidence>
<dbReference type="Proteomes" id="UP000813385">
    <property type="component" value="Unassembled WGS sequence"/>
</dbReference>
<gene>
    <name evidence="6" type="ORF">B0T11DRAFT_334832</name>
</gene>
<sequence length="574" mass="63233">MAAATQTAPQVPYNNYFVPEDDLKYVPPYLRDVPETTEEVKCATGGTWPTWLEGTFLRVGAGRFTVPLSEDGSRPNAVLQHFFDGLGMLHKFRMTDGEVHYQSRYTAEGVVRKAKKNGYVSTIMFGLNANTPLKAAQDPCSALLGAQQSMFLPTGFIGPDEMNLNVVPRRGMHLPPDANPYSRGEISANPETEEVLVHTDFNMLQTCDAKTLQPKRLLTYAQIDPRLEGFGICAHPPKDRKRGLTFNYIISPDGQTLSIFSLDIRAKPAAVVWKTPLPCRPCYVHSLAMTDKYVVFIRNPIHMDVSDMTRPVMEMLTVEPDAPTQFFVLDKFTGEHVATYEQKEGFMFFHSVNAYDYTDPVSGRTNIHVDLCSYKDDYIPYREYNFSNIVDPARPYQDGTLTRYELSSVDNTSPSEIGRVTVAAVIPGMASELPRIAKSASAVPGYRYVYCTSGNGGAAPGTAVPIGRLGSGLKVVQAAFFGSLAKSDWKTGTFKTWQPQDGESCPCEPVFVQRPGATEEDDGVVLTIVIDREGTRSILVALDGASFEEVARAYLPQVYALGPHGSFVEGAFGV</sequence>
<comment type="cofactor">
    <cofactor evidence="5">
        <name>Fe(2+)</name>
        <dbReference type="ChEBI" id="CHEBI:29033"/>
    </cofactor>
    <text evidence="5">Binds 1 Fe(2+) ion per subunit.</text>
</comment>